<protein>
    <submittedName>
        <fullName evidence="4">Uncharacterized protein</fullName>
    </submittedName>
</protein>
<dbReference type="InterPro" id="IPR036942">
    <property type="entry name" value="Beta-barrel_TonB_sf"/>
</dbReference>
<gene>
    <name evidence="4" type="ORF">CJD36_017930</name>
</gene>
<evidence type="ECO:0000313" key="5">
    <source>
        <dbReference type="Proteomes" id="UP000239872"/>
    </source>
</evidence>
<evidence type="ECO:0000313" key="4">
    <source>
        <dbReference type="EMBL" id="PQJ09805.1"/>
    </source>
</evidence>
<dbReference type="Gene3D" id="2.60.40.1120">
    <property type="entry name" value="Carboxypeptidase-like, regulatory domain"/>
    <property type="match status" value="1"/>
</dbReference>
<dbReference type="GO" id="GO:0009279">
    <property type="term" value="C:cell outer membrane"/>
    <property type="evidence" value="ECO:0007669"/>
    <property type="project" value="UniProtKB-SubCell"/>
</dbReference>
<keyword evidence="5" id="KW-1185">Reference proteome</keyword>
<dbReference type="SUPFAM" id="SSF56935">
    <property type="entry name" value="Porins"/>
    <property type="match status" value="1"/>
</dbReference>
<keyword evidence="3" id="KW-0998">Cell outer membrane</keyword>
<evidence type="ECO:0000256" key="1">
    <source>
        <dbReference type="ARBA" id="ARBA00004442"/>
    </source>
</evidence>
<name>A0A2S7ST85_9BACT</name>
<sequence>MRYLGSSMFSSMGKNITFIVLLFLSITASAQRSQTLKGRVVEKESKSPLSGVTIIITDLSPVKGTATDSNGYFSITEVPVGKHNIAASYTGYTGFNAADVEVSSAKEVVMAIEMEEASVKMSEVTIATRRDHINDMALVSTKTFDVRETERYAGSRSDPARMASNFAGVQGGNDSRNDIVIRGNSPQGVLWRLEGVDIPNPNHFAIPGTSGGPVSMLNSKTLANSDFFTGAFPGEYGNAIAGVFDLKLRNGNNNRYEFTGQLGFLGTELAAEGPLSRKSGSSFLFTYRYSTLQLFEGLNIKIGTSSVPKYQDATFKLNFPMGKGNLSFFGIGGLSSIDLIVSTLTKPEPELYGESDRDQYFKSNMGILGAEYKYTINTRTYTQITVAQTEADVFTHHEKVFRDYATFRLDSMKSVLGYTFKNSSTLTHWFMNKKLSAKQTLKFGLVNNYYHMNLTDSSRQYPTSRQDWQHRSDFIGGTDLVQAYVQYKFKPSEHITINGGLHGQYLTHNGSKSLEPRIGMKWTVSETNIITAGYGLHSQMQPLYQYFAHLPQNPASVMHNYDIDFTRSHHFVVAYERPLSKVMKLRLEGYYQYLFNVPIEVRTGSSYSALNQGSSFSRDYPGVLQNKGVGYNYGIEGTIEKRMARGYYFMLTGSVFDSKAKGNDDIFRNTDFNTKYAVNLLAGYEHKLGKYSTFIAGGKITMIGGKLYSLVDTAASNAYGDVVIYDSTRNSKLLPAYFRADLKIGAKFNSKRVTHEIALDLVNVFNTKNVLSQTYSPDLAAQGQEPYYKQYQLGFLPIFYYRIDFGTGKKK</sequence>
<dbReference type="SUPFAM" id="SSF49464">
    <property type="entry name" value="Carboxypeptidase regulatory domain-like"/>
    <property type="match status" value="1"/>
</dbReference>
<dbReference type="Proteomes" id="UP000239872">
    <property type="component" value="Unassembled WGS sequence"/>
</dbReference>
<dbReference type="Gene3D" id="2.170.130.10">
    <property type="entry name" value="TonB-dependent receptor, plug domain"/>
    <property type="match status" value="1"/>
</dbReference>
<comment type="subcellular location">
    <subcellularLocation>
        <location evidence="1">Cell outer membrane</location>
    </subcellularLocation>
</comment>
<dbReference type="Gene3D" id="2.40.170.20">
    <property type="entry name" value="TonB-dependent receptor, beta-barrel domain"/>
    <property type="match status" value="1"/>
</dbReference>
<evidence type="ECO:0000256" key="2">
    <source>
        <dbReference type="ARBA" id="ARBA00023136"/>
    </source>
</evidence>
<dbReference type="AlphaFoldDB" id="A0A2S7ST85"/>
<evidence type="ECO:0000256" key="3">
    <source>
        <dbReference type="ARBA" id="ARBA00023237"/>
    </source>
</evidence>
<keyword evidence="2" id="KW-0472">Membrane</keyword>
<dbReference type="InterPro" id="IPR037066">
    <property type="entry name" value="Plug_dom_sf"/>
</dbReference>
<comment type="caution">
    <text evidence="4">The sequence shown here is derived from an EMBL/GenBank/DDBJ whole genome shotgun (WGS) entry which is preliminary data.</text>
</comment>
<dbReference type="InterPro" id="IPR008969">
    <property type="entry name" value="CarboxyPept-like_regulatory"/>
</dbReference>
<reference evidence="4 5" key="1">
    <citation type="submission" date="2018-01" db="EMBL/GenBank/DDBJ databases">
        <title>A novel member of the phylum Bacteroidetes isolated from glacier ice.</title>
        <authorList>
            <person name="Liu Q."/>
            <person name="Xin Y.-H."/>
        </authorList>
    </citation>
    <scope>NUCLEOTIDE SEQUENCE [LARGE SCALE GENOMIC DNA]</scope>
    <source>
        <strain evidence="4 5">RB1R16</strain>
    </source>
</reference>
<accession>A0A2S7ST85</accession>
<proteinExistence type="predicted"/>
<organism evidence="4 5">
    <name type="scientific">Flavipsychrobacter stenotrophus</name>
    <dbReference type="NCBI Taxonomy" id="2077091"/>
    <lineage>
        <taxon>Bacteria</taxon>
        <taxon>Pseudomonadati</taxon>
        <taxon>Bacteroidota</taxon>
        <taxon>Chitinophagia</taxon>
        <taxon>Chitinophagales</taxon>
        <taxon>Chitinophagaceae</taxon>
        <taxon>Flavipsychrobacter</taxon>
    </lineage>
</organism>
<dbReference type="Pfam" id="PF13715">
    <property type="entry name" value="CarbopepD_reg_2"/>
    <property type="match status" value="1"/>
</dbReference>
<dbReference type="EMBL" id="PPSL01000005">
    <property type="protein sequence ID" value="PQJ09805.1"/>
    <property type="molecule type" value="Genomic_DNA"/>
</dbReference>